<dbReference type="PRINTS" id="PR01042">
    <property type="entry name" value="TRNASYNTHASP"/>
</dbReference>
<dbReference type="EMBL" id="JAKOGI010001379">
    <property type="protein sequence ID" value="KAJ8425929.1"/>
    <property type="molecule type" value="Genomic_DNA"/>
</dbReference>
<evidence type="ECO:0000256" key="5">
    <source>
        <dbReference type="ARBA" id="ARBA00022598"/>
    </source>
</evidence>
<dbReference type="GO" id="GO:0003723">
    <property type="term" value="F:RNA binding"/>
    <property type="evidence" value="ECO:0007669"/>
    <property type="project" value="TreeGrafter"/>
</dbReference>
<dbReference type="InterPro" id="IPR004364">
    <property type="entry name" value="Aa-tRNA-synt_II"/>
</dbReference>
<name>A0A9Q1JJZ7_9CARY</name>
<feature type="domain" description="Aminoacyl-transfer RNA synthetases class-II family profile" evidence="13">
    <location>
        <begin position="241"/>
        <end position="560"/>
    </location>
</feature>
<dbReference type="NCBIfam" id="NF003483">
    <property type="entry name" value="PRK05159.1"/>
    <property type="match status" value="1"/>
</dbReference>
<dbReference type="Proteomes" id="UP001153076">
    <property type="component" value="Unassembled WGS sequence"/>
</dbReference>
<dbReference type="InterPro" id="IPR004365">
    <property type="entry name" value="NA-bd_OB_tRNA"/>
</dbReference>
<evidence type="ECO:0000256" key="10">
    <source>
        <dbReference type="ARBA" id="ARBA00033155"/>
    </source>
</evidence>
<evidence type="ECO:0000256" key="12">
    <source>
        <dbReference type="SAM" id="MobiDB-lite"/>
    </source>
</evidence>
<dbReference type="GO" id="GO:0004815">
    <property type="term" value="F:aspartate-tRNA ligase activity"/>
    <property type="evidence" value="ECO:0007669"/>
    <property type="project" value="UniProtKB-EC"/>
</dbReference>
<dbReference type="GO" id="GO:0005829">
    <property type="term" value="C:cytosol"/>
    <property type="evidence" value="ECO:0007669"/>
    <property type="project" value="TreeGrafter"/>
</dbReference>
<dbReference type="InterPro" id="IPR012340">
    <property type="entry name" value="NA-bd_OB-fold"/>
</dbReference>
<evidence type="ECO:0000256" key="11">
    <source>
        <dbReference type="ARBA" id="ARBA00047904"/>
    </source>
</evidence>
<sequence>MSSSENSRNPEPPQQDGENKTELSKKAAKKEAAKQEKLRKKQEVAAAAAAAALAESSIADPLAENYGDIPLIDLQSKAVTGRVWTEVKSLSPDLKDQTVLVRGRAQAIRAVSKKMAFVVVREAGFTVQCVLTVSQEKVSEQMVKYATGLSRESIIDVEGVVSVPSGPIKGTSQQVEIQVRKIYCVNRAVPTLPVNIEDAARSEAEIEDALKEGKQLVRVNQDTRLNYRVLDLRTPANQAIFQVESEVEHIFRVFLRSKGFRGIHTPKLMGGTSEGGAAVFRLDYKGQPACLAQSPQLHKQMSISGDFRRVFEVGPVFRAEDSYTHRHLCEFTGLDAEMEIKEHYSEVMDIVDQLFVGIFDGLNENCKGELETISRQYPFRPLKYLRKTLRLTFQEGVQMLKEAGVDVDPYGDLNTETERKLGELVREKYDTEFYILHRYPLAVRPFYTMPCHDDPLYSNSFDVFIRGEEIISGAQRVHDPDFLLQRAESCGIDVKTISTYIDSFRCCLLVHLVEASFPRYGAWPHGGFGVGLERVVMLFCNLNNIRKTSLYPRDPLRLVP</sequence>
<dbReference type="Gene3D" id="3.30.930.10">
    <property type="entry name" value="Bira Bifunctional Protein, Domain 2"/>
    <property type="match status" value="1"/>
</dbReference>
<keyword evidence="6" id="KW-0547">Nucleotide-binding</keyword>
<dbReference type="PROSITE" id="PS50862">
    <property type="entry name" value="AA_TRNA_LIGASE_II"/>
    <property type="match status" value="1"/>
</dbReference>
<dbReference type="EC" id="6.1.1.12" evidence="3"/>
<evidence type="ECO:0000256" key="3">
    <source>
        <dbReference type="ARBA" id="ARBA00012841"/>
    </source>
</evidence>
<evidence type="ECO:0000256" key="8">
    <source>
        <dbReference type="ARBA" id="ARBA00022917"/>
    </source>
</evidence>
<dbReference type="AlphaFoldDB" id="A0A9Q1JJZ7"/>
<keyword evidence="8" id="KW-0648">Protein biosynthesis</keyword>
<evidence type="ECO:0000256" key="7">
    <source>
        <dbReference type="ARBA" id="ARBA00022840"/>
    </source>
</evidence>
<dbReference type="InterPro" id="IPR002312">
    <property type="entry name" value="Asp/Asn-tRNA-synth_IIb"/>
</dbReference>
<keyword evidence="5" id="KW-0436">Ligase</keyword>
<evidence type="ECO:0000259" key="13">
    <source>
        <dbReference type="PROSITE" id="PS50862"/>
    </source>
</evidence>
<dbReference type="FunFam" id="2.40.50.140:FF:000132">
    <property type="entry name" value="Aspartyl-tRNA synthetase, cytoplasmic"/>
    <property type="match status" value="1"/>
</dbReference>
<dbReference type="PANTHER" id="PTHR43450:SF1">
    <property type="entry name" value="ASPARTATE--TRNA LIGASE, CYTOPLASMIC"/>
    <property type="match status" value="1"/>
</dbReference>
<dbReference type="InterPro" id="IPR006195">
    <property type="entry name" value="aa-tRNA-synth_II"/>
</dbReference>
<dbReference type="InterPro" id="IPR045864">
    <property type="entry name" value="aa-tRNA-synth_II/BPL/LPL"/>
</dbReference>
<keyword evidence="9" id="KW-0030">Aminoacyl-tRNA synthetase</keyword>
<dbReference type="GO" id="GO:0017101">
    <property type="term" value="C:aminoacyl-tRNA synthetase multienzyme complex"/>
    <property type="evidence" value="ECO:0007669"/>
    <property type="project" value="TreeGrafter"/>
</dbReference>
<evidence type="ECO:0000256" key="2">
    <source>
        <dbReference type="ARBA" id="ARBA00005312"/>
    </source>
</evidence>
<feature type="compositionally biased region" description="Basic and acidic residues" evidence="12">
    <location>
        <begin position="17"/>
        <end position="36"/>
    </location>
</feature>
<evidence type="ECO:0000256" key="9">
    <source>
        <dbReference type="ARBA" id="ARBA00023146"/>
    </source>
</evidence>
<dbReference type="Gene3D" id="2.40.50.140">
    <property type="entry name" value="Nucleic acid-binding proteins"/>
    <property type="match status" value="1"/>
</dbReference>
<dbReference type="SUPFAM" id="SSF55681">
    <property type="entry name" value="Class II aaRS and biotin synthetases"/>
    <property type="match status" value="1"/>
</dbReference>
<dbReference type="Pfam" id="PF00152">
    <property type="entry name" value="tRNA-synt_2"/>
    <property type="match status" value="1"/>
</dbReference>
<evidence type="ECO:0000313" key="15">
    <source>
        <dbReference type="Proteomes" id="UP001153076"/>
    </source>
</evidence>
<comment type="similarity">
    <text evidence="2">Belongs to the class-II aminoacyl-tRNA synthetase family. Type 2 subfamily.</text>
</comment>
<organism evidence="14 15">
    <name type="scientific">Carnegiea gigantea</name>
    <dbReference type="NCBI Taxonomy" id="171969"/>
    <lineage>
        <taxon>Eukaryota</taxon>
        <taxon>Viridiplantae</taxon>
        <taxon>Streptophyta</taxon>
        <taxon>Embryophyta</taxon>
        <taxon>Tracheophyta</taxon>
        <taxon>Spermatophyta</taxon>
        <taxon>Magnoliopsida</taxon>
        <taxon>eudicotyledons</taxon>
        <taxon>Gunneridae</taxon>
        <taxon>Pentapetalae</taxon>
        <taxon>Caryophyllales</taxon>
        <taxon>Cactineae</taxon>
        <taxon>Cactaceae</taxon>
        <taxon>Cactoideae</taxon>
        <taxon>Echinocereeae</taxon>
        <taxon>Carnegiea</taxon>
    </lineage>
</organism>
<dbReference type="SUPFAM" id="SSF50249">
    <property type="entry name" value="Nucleic acid-binding proteins"/>
    <property type="match status" value="1"/>
</dbReference>
<feature type="region of interest" description="Disordered" evidence="12">
    <location>
        <begin position="1"/>
        <end position="40"/>
    </location>
</feature>
<dbReference type="CDD" id="cd04320">
    <property type="entry name" value="AspRS_cyto_N"/>
    <property type="match status" value="1"/>
</dbReference>
<dbReference type="CDD" id="cd00776">
    <property type="entry name" value="AsxRS_core"/>
    <property type="match status" value="1"/>
</dbReference>
<gene>
    <name evidence="14" type="ORF">Cgig2_003904</name>
</gene>
<reference evidence="14" key="1">
    <citation type="submission" date="2022-04" db="EMBL/GenBank/DDBJ databases">
        <title>Carnegiea gigantea Genome sequencing and assembly v2.</title>
        <authorList>
            <person name="Copetti D."/>
            <person name="Sanderson M.J."/>
            <person name="Burquez A."/>
            <person name="Wojciechowski M.F."/>
        </authorList>
    </citation>
    <scope>NUCLEOTIDE SEQUENCE</scope>
    <source>
        <strain evidence="14">SGP5-SGP5p</strain>
        <tissue evidence="14">Aerial part</tissue>
    </source>
</reference>
<evidence type="ECO:0000313" key="14">
    <source>
        <dbReference type="EMBL" id="KAJ8425929.1"/>
    </source>
</evidence>
<protein>
    <recommendedName>
        <fullName evidence="3">aspartate--tRNA ligase</fullName>
        <ecNumber evidence="3">6.1.1.12</ecNumber>
    </recommendedName>
    <alternativeName>
        <fullName evidence="10">Aspartyl-tRNA synthetase</fullName>
    </alternativeName>
</protein>
<dbReference type="GO" id="GO:0005524">
    <property type="term" value="F:ATP binding"/>
    <property type="evidence" value="ECO:0007669"/>
    <property type="project" value="UniProtKB-KW"/>
</dbReference>
<evidence type="ECO:0000256" key="1">
    <source>
        <dbReference type="ARBA" id="ARBA00004496"/>
    </source>
</evidence>
<comment type="catalytic activity">
    <reaction evidence="11">
        <text>tRNA(Asp) + L-aspartate + ATP = L-aspartyl-tRNA(Asp) + AMP + diphosphate</text>
        <dbReference type="Rhea" id="RHEA:19649"/>
        <dbReference type="Rhea" id="RHEA-COMP:9660"/>
        <dbReference type="Rhea" id="RHEA-COMP:9678"/>
        <dbReference type="ChEBI" id="CHEBI:29991"/>
        <dbReference type="ChEBI" id="CHEBI:30616"/>
        <dbReference type="ChEBI" id="CHEBI:33019"/>
        <dbReference type="ChEBI" id="CHEBI:78442"/>
        <dbReference type="ChEBI" id="CHEBI:78516"/>
        <dbReference type="ChEBI" id="CHEBI:456215"/>
        <dbReference type="EC" id="6.1.1.12"/>
    </reaction>
</comment>
<dbReference type="InterPro" id="IPR004523">
    <property type="entry name" value="Asp-tRNA_synthase_2"/>
</dbReference>
<dbReference type="PANTHER" id="PTHR43450">
    <property type="entry name" value="ASPARTYL-TRNA SYNTHETASE"/>
    <property type="match status" value="1"/>
</dbReference>
<comment type="caution">
    <text evidence="14">The sequence shown here is derived from an EMBL/GenBank/DDBJ whole genome shotgun (WGS) entry which is preliminary data.</text>
</comment>
<keyword evidence="15" id="KW-1185">Reference proteome</keyword>
<accession>A0A9Q1JJZ7</accession>
<proteinExistence type="inferred from homology"/>
<dbReference type="FunFam" id="3.30.930.10:FF:000013">
    <property type="entry name" value="Aspartate--tRNA ligase, cytoplasmic"/>
    <property type="match status" value="1"/>
</dbReference>
<dbReference type="HAMAP" id="MF_02075">
    <property type="entry name" value="Asp_tRNA_synth_type2"/>
    <property type="match status" value="1"/>
</dbReference>
<keyword evidence="7" id="KW-0067">ATP-binding</keyword>
<dbReference type="GO" id="GO:0006422">
    <property type="term" value="P:aspartyl-tRNA aminoacylation"/>
    <property type="evidence" value="ECO:0007669"/>
    <property type="project" value="InterPro"/>
</dbReference>
<keyword evidence="4" id="KW-0963">Cytoplasm</keyword>
<dbReference type="OrthoDB" id="372395at2759"/>
<comment type="subcellular location">
    <subcellularLocation>
        <location evidence="1">Cytoplasm</location>
    </subcellularLocation>
</comment>
<evidence type="ECO:0000256" key="6">
    <source>
        <dbReference type="ARBA" id="ARBA00022741"/>
    </source>
</evidence>
<dbReference type="NCBIfam" id="TIGR00458">
    <property type="entry name" value="aspS_nondisc"/>
    <property type="match status" value="1"/>
</dbReference>
<dbReference type="Pfam" id="PF01336">
    <property type="entry name" value="tRNA_anti-codon"/>
    <property type="match status" value="1"/>
</dbReference>
<evidence type="ECO:0000256" key="4">
    <source>
        <dbReference type="ARBA" id="ARBA00022490"/>
    </source>
</evidence>